<sequence length="215" mass="23805">MSETAVKPRRRHMGQGLKVATEVGPLGVFFLVNSQSHNIFGNAEPQNIFWATGAFMIAIAISLAVAISIERRPPVMPLVSGVLVLIMGGLTLYLQDELFIKLKPTIVNSMFAAALLAGLAFGQLFLKYIFGAAFSLSDKGWRVLTWRWAGFFVFLAIVNEIVWRSFSTDLWVSFKVFGIMPITIAFALWQMRVVYRYQMDPETGEKSVEGSGGGS</sequence>
<evidence type="ECO:0000256" key="3">
    <source>
        <dbReference type="ARBA" id="ARBA00022989"/>
    </source>
</evidence>
<dbReference type="OrthoDB" id="9788219at2"/>
<evidence type="ECO:0000256" key="2">
    <source>
        <dbReference type="ARBA" id="ARBA00022692"/>
    </source>
</evidence>
<evidence type="ECO:0000313" key="6">
    <source>
        <dbReference type="EMBL" id="PJK31454.1"/>
    </source>
</evidence>
<evidence type="ECO:0000256" key="5">
    <source>
        <dbReference type="HAMAP-Rule" id="MF_00189"/>
    </source>
</evidence>
<dbReference type="NCBIfam" id="NF001323">
    <property type="entry name" value="PRK00259.1-1"/>
    <property type="match status" value="1"/>
</dbReference>
<keyword evidence="4 5" id="KW-0472">Membrane</keyword>
<reference evidence="6 7" key="1">
    <citation type="submission" date="2017-11" db="EMBL/GenBank/DDBJ databases">
        <title>Draft genome sequence of Rhizobiales bacterium SY3-13.</title>
        <authorList>
            <person name="Sun C."/>
        </authorList>
    </citation>
    <scope>NUCLEOTIDE SEQUENCE [LARGE SCALE GENOMIC DNA]</scope>
    <source>
        <strain evidence="6 7">SY3-13</strain>
    </source>
</reference>
<name>A0A2M9G6X1_9PROT</name>
<feature type="transmembrane region" description="Helical" evidence="5">
    <location>
        <begin position="106"/>
        <end position="126"/>
    </location>
</feature>
<feature type="transmembrane region" description="Helical" evidence="5">
    <location>
        <begin position="146"/>
        <end position="163"/>
    </location>
</feature>
<dbReference type="Proteomes" id="UP000229498">
    <property type="component" value="Unassembled WGS sequence"/>
</dbReference>
<accession>A0A2M9G6X1</accession>
<dbReference type="AlphaFoldDB" id="A0A2M9G6X1"/>
<keyword evidence="2 5" id="KW-0812">Transmembrane</keyword>
<dbReference type="EMBL" id="PHIG01000005">
    <property type="protein sequence ID" value="PJK31454.1"/>
    <property type="molecule type" value="Genomic_DNA"/>
</dbReference>
<protein>
    <recommendedName>
        <fullName evidence="5">Inner membrane-spanning protein YciB</fullName>
    </recommendedName>
</protein>
<dbReference type="RefSeq" id="WP_109793880.1">
    <property type="nucleotide sequence ID" value="NZ_PHIG01000005.1"/>
</dbReference>
<feature type="transmembrane region" description="Helical" evidence="5">
    <location>
        <begin position="170"/>
        <end position="189"/>
    </location>
</feature>
<feature type="transmembrane region" description="Helical" evidence="5">
    <location>
        <begin position="75"/>
        <end position="94"/>
    </location>
</feature>
<dbReference type="InterPro" id="IPR006008">
    <property type="entry name" value="YciB"/>
</dbReference>
<evidence type="ECO:0000313" key="7">
    <source>
        <dbReference type="Proteomes" id="UP000229498"/>
    </source>
</evidence>
<dbReference type="PANTHER" id="PTHR36917">
    <property type="entry name" value="INTRACELLULAR SEPTATION PROTEIN A-RELATED"/>
    <property type="match status" value="1"/>
</dbReference>
<evidence type="ECO:0000256" key="4">
    <source>
        <dbReference type="ARBA" id="ARBA00023136"/>
    </source>
</evidence>
<comment type="caution">
    <text evidence="6">The sequence shown here is derived from an EMBL/GenBank/DDBJ whole genome shotgun (WGS) entry which is preliminary data.</text>
</comment>
<feature type="transmembrane region" description="Helical" evidence="5">
    <location>
        <begin position="48"/>
        <end position="69"/>
    </location>
</feature>
<proteinExistence type="inferred from homology"/>
<keyword evidence="7" id="KW-1185">Reference proteome</keyword>
<comment type="function">
    <text evidence="5">Plays a role in cell envelope biogenesis, maintenance of cell envelope integrity and membrane homeostasis.</text>
</comment>
<evidence type="ECO:0000256" key="1">
    <source>
        <dbReference type="ARBA" id="ARBA00022475"/>
    </source>
</evidence>
<dbReference type="PANTHER" id="PTHR36917:SF1">
    <property type="entry name" value="INNER MEMBRANE-SPANNING PROTEIN YCIB"/>
    <property type="match status" value="1"/>
</dbReference>
<keyword evidence="5" id="KW-0997">Cell inner membrane</keyword>
<dbReference type="GO" id="GO:0005886">
    <property type="term" value="C:plasma membrane"/>
    <property type="evidence" value="ECO:0007669"/>
    <property type="project" value="UniProtKB-SubCell"/>
</dbReference>
<comment type="similarity">
    <text evidence="5">Belongs to the YciB family.</text>
</comment>
<dbReference type="HAMAP" id="MF_00189">
    <property type="entry name" value="YciB"/>
    <property type="match status" value="1"/>
</dbReference>
<organism evidence="6 7">
    <name type="scientific">Minwuia thermotolerans</name>
    <dbReference type="NCBI Taxonomy" id="2056226"/>
    <lineage>
        <taxon>Bacteria</taxon>
        <taxon>Pseudomonadati</taxon>
        <taxon>Pseudomonadota</taxon>
        <taxon>Alphaproteobacteria</taxon>
        <taxon>Minwuiales</taxon>
        <taxon>Minwuiaceae</taxon>
        <taxon>Minwuia</taxon>
    </lineage>
</organism>
<keyword evidence="1 5" id="KW-1003">Cell membrane</keyword>
<gene>
    <name evidence="5" type="primary">yciB</name>
    <name evidence="6" type="ORF">CVT23_01925</name>
</gene>
<comment type="subcellular location">
    <subcellularLocation>
        <location evidence="5">Cell inner membrane</location>
        <topology evidence="5">Multi-pass membrane protein</topology>
    </subcellularLocation>
</comment>
<keyword evidence="3 5" id="KW-1133">Transmembrane helix</keyword>
<dbReference type="Pfam" id="PF04279">
    <property type="entry name" value="IspA"/>
    <property type="match status" value="1"/>
</dbReference>